<dbReference type="HOGENOM" id="CLU_001832_3_3_6"/>
<dbReference type="PANTHER" id="PTHR18934:SF99">
    <property type="entry name" value="ATP-DEPENDENT RNA HELICASE DHX37-RELATED"/>
    <property type="match status" value="1"/>
</dbReference>
<dbReference type="SUPFAM" id="SSF52540">
    <property type="entry name" value="P-loop containing nucleoside triphosphate hydrolases"/>
    <property type="match status" value="1"/>
</dbReference>
<dbReference type="SMART" id="SM00847">
    <property type="entry name" value="HA2"/>
    <property type="match status" value="1"/>
</dbReference>
<dbReference type="InterPro" id="IPR027417">
    <property type="entry name" value="P-loop_NTPase"/>
</dbReference>
<dbReference type="NCBIfam" id="TIGR01967">
    <property type="entry name" value="DEAH_box_HrpA"/>
    <property type="match status" value="1"/>
</dbReference>
<evidence type="ECO:0000256" key="4">
    <source>
        <dbReference type="ARBA" id="ARBA00022801"/>
    </source>
</evidence>
<evidence type="ECO:0000313" key="10">
    <source>
        <dbReference type="EMBL" id="ADE14442.1"/>
    </source>
</evidence>
<dbReference type="InterPro" id="IPR010222">
    <property type="entry name" value="RNA_helicase_HrpA"/>
</dbReference>
<dbReference type="EMBL" id="CP001798">
    <property type="protein sequence ID" value="ADE14442.1"/>
    <property type="molecule type" value="Genomic_DNA"/>
</dbReference>
<evidence type="ECO:0000259" key="9">
    <source>
        <dbReference type="PROSITE" id="PS51194"/>
    </source>
</evidence>
<evidence type="ECO:0000256" key="1">
    <source>
        <dbReference type="ARBA" id="ARBA00008792"/>
    </source>
</evidence>
<keyword evidence="11" id="KW-1185">Reference proteome</keyword>
<keyword evidence="4" id="KW-0378">Hydrolase</keyword>
<evidence type="ECO:0000256" key="3">
    <source>
        <dbReference type="ARBA" id="ARBA00022741"/>
    </source>
</evidence>
<dbReference type="KEGG" id="nhl:Nhal_1290"/>
<comment type="catalytic activity">
    <reaction evidence="7">
        <text>ATP + H2O = ADP + phosphate + H(+)</text>
        <dbReference type="Rhea" id="RHEA:13065"/>
        <dbReference type="ChEBI" id="CHEBI:15377"/>
        <dbReference type="ChEBI" id="CHEBI:15378"/>
        <dbReference type="ChEBI" id="CHEBI:30616"/>
        <dbReference type="ChEBI" id="CHEBI:43474"/>
        <dbReference type="ChEBI" id="CHEBI:456216"/>
        <dbReference type="EC" id="3.6.4.13"/>
    </reaction>
</comment>
<gene>
    <name evidence="10" type="ordered locus">Nhal_1290</name>
</gene>
<dbReference type="PROSITE" id="PS51192">
    <property type="entry name" value="HELICASE_ATP_BIND_1"/>
    <property type="match status" value="1"/>
</dbReference>
<dbReference type="SMART" id="SM00382">
    <property type="entry name" value="AAA"/>
    <property type="match status" value="1"/>
</dbReference>
<evidence type="ECO:0000256" key="2">
    <source>
        <dbReference type="ARBA" id="ARBA00012552"/>
    </source>
</evidence>
<evidence type="ECO:0000259" key="8">
    <source>
        <dbReference type="PROSITE" id="PS51192"/>
    </source>
</evidence>
<dbReference type="Gene3D" id="1.20.120.1080">
    <property type="match status" value="1"/>
</dbReference>
<accession>D5C0B6</accession>
<keyword evidence="3" id="KW-0547">Nucleotide-binding</keyword>
<dbReference type="PANTHER" id="PTHR18934">
    <property type="entry name" value="ATP-DEPENDENT RNA HELICASE"/>
    <property type="match status" value="1"/>
</dbReference>
<evidence type="ECO:0000256" key="7">
    <source>
        <dbReference type="ARBA" id="ARBA00047984"/>
    </source>
</evidence>
<dbReference type="InterPro" id="IPR024590">
    <property type="entry name" value="HrpA_C"/>
</dbReference>
<dbReference type="Gene3D" id="3.40.50.300">
    <property type="entry name" value="P-loop containing nucleotide triphosphate hydrolases"/>
    <property type="match status" value="2"/>
</dbReference>
<dbReference type="GO" id="GO:0005524">
    <property type="term" value="F:ATP binding"/>
    <property type="evidence" value="ECO:0007669"/>
    <property type="project" value="UniProtKB-KW"/>
</dbReference>
<dbReference type="InterPro" id="IPR011709">
    <property type="entry name" value="DEAD-box_helicase_OB_fold"/>
</dbReference>
<dbReference type="EC" id="3.6.4.13" evidence="2"/>
<dbReference type="CDD" id="cd18791">
    <property type="entry name" value="SF2_C_RHA"/>
    <property type="match status" value="1"/>
</dbReference>
<dbReference type="InterPro" id="IPR011545">
    <property type="entry name" value="DEAD/DEAH_box_helicase_dom"/>
</dbReference>
<dbReference type="InterPro" id="IPR003593">
    <property type="entry name" value="AAA+_ATPase"/>
</dbReference>
<dbReference type="SMART" id="SM00487">
    <property type="entry name" value="DEXDc"/>
    <property type="match status" value="1"/>
</dbReference>
<reference evidence="11" key="1">
    <citation type="submission" date="2010-04" db="EMBL/GenBank/DDBJ databases">
        <title>Complete genome sequence of Nitrosococcus halophilus Nc4, a salt-adapted, aerobic obligate ammonia-oxidizing sulfur purple bacterium.</title>
        <authorList>
            <consortium name="US DOE Joint Genome Institute"/>
            <person name="Campbell M.A."/>
            <person name="Malfatti S.A."/>
            <person name="Chain P.S.G."/>
            <person name="Heidelberg J.F."/>
            <person name="Ward B.B."/>
            <person name="Klotz M.G."/>
        </authorList>
    </citation>
    <scope>NUCLEOTIDE SEQUENCE [LARGE SCALE GENOMIC DNA]</scope>
    <source>
        <strain evidence="11">Nc4</strain>
    </source>
</reference>
<comment type="similarity">
    <text evidence="1">Belongs to the DEAD box helicase family. DEAH subfamily.</text>
</comment>
<dbReference type="Pfam" id="PF04408">
    <property type="entry name" value="WHD_HA2"/>
    <property type="match status" value="1"/>
</dbReference>
<dbReference type="STRING" id="472759.Nhal_1290"/>
<dbReference type="CDD" id="cd17989">
    <property type="entry name" value="DEXHc_HrpA"/>
    <property type="match status" value="1"/>
</dbReference>
<organism evidence="10 11">
    <name type="scientific">Nitrosococcus halophilus (strain Nc4)</name>
    <dbReference type="NCBI Taxonomy" id="472759"/>
    <lineage>
        <taxon>Bacteria</taxon>
        <taxon>Pseudomonadati</taxon>
        <taxon>Pseudomonadota</taxon>
        <taxon>Gammaproteobacteria</taxon>
        <taxon>Chromatiales</taxon>
        <taxon>Chromatiaceae</taxon>
        <taxon>Nitrosococcus</taxon>
    </lineage>
</organism>
<dbReference type="Pfam" id="PF00271">
    <property type="entry name" value="Helicase_C"/>
    <property type="match status" value="1"/>
</dbReference>
<feature type="domain" description="Helicase C-terminal" evidence="9">
    <location>
        <begin position="280"/>
        <end position="451"/>
    </location>
</feature>
<dbReference type="Pfam" id="PF00270">
    <property type="entry name" value="DEAD"/>
    <property type="match status" value="1"/>
</dbReference>
<dbReference type="GO" id="GO:0003723">
    <property type="term" value="F:RNA binding"/>
    <property type="evidence" value="ECO:0007669"/>
    <property type="project" value="TreeGrafter"/>
</dbReference>
<evidence type="ECO:0000256" key="5">
    <source>
        <dbReference type="ARBA" id="ARBA00022806"/>
    </source>
</evidence>
<dbReference type="InterPro" id="IPR001650">
    <property type="entry name" value="Helicase_C-like"/>
</dbReference>
<dbReference type="GO" id="GO:0003724">
    <property type="term" value="F:RNA helicase activity"/>
    <property type="evidence" value="ECO:0007669"/>
    <property type="project" value="UniProtKB-EC"/>
</dbReference>
<dbReference type="PROSITE" id="PS51194">
    <property type="entry name" value="HELICASE_CTER"/>
    <property type="match status" value="1"/>
</dbReference>
<dbReference type="Pfam" id="PF21010">
    <property type="entry name" value="HA2_C"/>
    <property type="match status" value="1"/>
</dbReference>
<dbReference type="FunFam" id="3.40.50.300:FF:000575">
    <property type="entry name" value="ATP-dependent helicase hrpA"/>
    <property type="match status" value="1"/>
</dbReference>
<keyword evidence="5 10" id="KW-0347">Helicase</keyword>
<dbReference type="InterPro" id="IPR007502">
    <property type="entry name" value="Helicase-assoc_dom"/>
</dbReference>
<dbReference type="FunFam" id="3.40.50.300:FF:000439">
    <property type="entry name" value="ATP-dependent RNA helicase HrpA"/>
    <property type="match status" value="1"/>
</dbReference>
<feature type="domain" description="Helicase ATP-binding" evidence="8">
    <location>
        <begin position="94"/>
        <end position="257"/>
    </location>
</feature>
<dbReference type="NCBIfam" id="NF008348">
    <property type="entry name" value="PRK11131.1"/>
    <property type="match status" value="1"/>
</dbReference>
<keyword evidence="6" id="KW-0067">ATP-binding</keyword>
<dbReference type="Proteomes" id="UP000001844">
    <property type="component" value="Chromosome"/>
</dbReference>
<sequence>MELLNPIYQSMGSVILQPQLKALASKIPHCMRCDQYPLRRRLQRLAKGDSIHKLDQLTQAIEHSLLRREQRRHQLPEPTFPQSLPVIERREEIGAAIRDHQVVILSGETGSGKTTQLPKICLELGRGVAGMIGHTQPRRIAARSVANRIAEELNSDLGQLVGYKVRFHDRVSPNTYIKLMTDGILLAETQGDRFLEQYDTLIIDEAHERSLNIDFLLGYLKQLLPKRPDLKVIITSATIDTERFSRHFNQAPIIEVSGRTYPVEVRYRPLCGEQAQQERDLPQAILDAVDELSRLGAGDILVFLPGEREIRETAEALRKHHPPHTEILPLYARLSAAEQNRVFKPHAGRRIVLATNVAETSLTVPGIHYVVDPGLARLSRYSVRSKVQRLPIEKISQSSANQRAGRCGRIAEGVCIRLYDEDDFLNRPQFTDPEILRTNLASVILQMKALKLGAVENFPFIDPPPAKMINDGLRLLEELGALDDAQNLTAIGRQLAQLPIDPRISRMVLASNEFHCLNEILIIASALSIQDPRERPLDAQQAADEAHTRYQDERSDFLSYLKLWEDFHHQRAHLSQNKLRAYCREHFLSYLRLREWHDIHQQLKLLVTNIGFRPNQLPAEYEAIHRALLTGLLGNIAFKSEKDHYLGARNIKLQIFPGSALFKKRPKWVMAAELVETSRLYARCVAKIEPQWIEPLASHLVKRSYFDPHWEKRPAQVMAYERVTLYGLTVIPKRRIHYGPLNPEEAREIFIRQALVHGDYDTRAPFFRHNQQLFEEIEELEHKSRRRDVLVDEEILYQFYDKRIPAGIYNGAGFERWRQQAERKTPRLLFLSREDLMRHGASAVTVERFPDQITVKGIPLALGYHFEPGHPLDGVTLTVPLAVLNQLEASRFQWLVPGLLKEKITCLIKALPKAQRRNFVPVPDFAEACIQALNPEQGPLLEVLARHLQTMTGHPLSATHWQDAELPSHLQMNFRLVDEEGKELAMSRDLAALQQEWGHKAQRSFRGWDESGLTREGITQWDFGELPEQVELERHGLKLKGYPALQDKGSSVSLVILDSAETAQETTRLGLRRLFILALPQQIKYLRKNLPGIQKMCLHYTRIPPAPGEKGASSRPSCESLKDELVQGIVDRTFILDRPWVRNGEAFAARKEKGCSELMMTANELCRLVEAILAEYHEIAKQLTGNLPLPWLNSISDMKEQLAHLVYHGFISQTPPAWLVHLPRYLKGMRLRLSKLRENPGRDKQRQAEIAPLWLACRQRWEAQGETHPALETYRWMLEEYRISLFAQELGTAHPVSPKRLAAQWKAAS</sequence>
<dbReference type="FunFam" id="1.20.120.1080:FF:000005">
    <property type="entry name" value="ATP-dependent helicase HrpA"/>
    <property type="match status" value="1"/>
</dbReference>
<dbReference type="Pfam" id="PF11898">
    <property type="entry name" value="DUF3418"/>
    <property type="match status" value="1"/>
</dbReference>
<evidence type="ECO:0000256" key="6">
    <source>
        <dbReference type="ARBA" id="ARBA00022840"/>
    </source>
</evidence>
<dbReference type="Pfam" id="PF07717">
    <property type="entry name" value="OB_NTP_bind"/>
    <property type="match status" value="1"/>
</dbReference>
<proteinExistence type="inferred from homology"/>
<dbReference type="InterPro" id="IPR014001">
    <property type="entry name" value="Helicase_ATP-bd"/>
</dbReference>
<name>D5C0B6_NITHN</name>
<protein>
    <recommendedName>
        <fullName evidence="2">RNA helicase</fullName>
        <ecNumber evidence="2">3.6.4.13</ecNumber>
    </recommendedName>
</protein>
<dbReference type="SMART" id="SM00490">
    <property type="entry name" value="HELICc"/>
    <property type="match status" value="1"/>
</dbReference>
<dbReference type="GO" id="GO:0016787">
    <property type="term" value="F:hydrolase activity"/>
    <property type="evidence" value="ECO:0007669"/>
    <property type="project" value="UniProtKB-KW"/>
</dbReference>
<dbReference type="InterPro" id="IPR048333">
    <property type="entry name" value="HA2_WH"/>
</dbReference>
<dbReference type="eggNOG" id="COG1643">
    <property type="taxonomic scope" value="Bacteria"/>
</dbReference>
<evidence type="ECO:0000313" key="11">
    <source>
        <dbReference type="Proteomes" id="UP000001844"/>
    </source>
</evidence>